<feature type="compositionally biased region" description="Low complexity" evidence="1">
    <location>
        <begin position="49"/>
        <end position="90"/>
    </location>
</feature>
<feature type="region of interest" description="Disordered" evidence="1">
    <location>
        <begin position="1"/>
        <end position="24"/>
    </location>
</feature>
<reference evidence="2 4" key="1">
    <citation type="journal article" date="2012" name="Nature">
        <title>Algal genomes reveal evolutionary mosaicism and the fate of nucleomorphs.</title>
        <authorList>
            <consortium name="DOE Joint Genome Institute"/>
            <person name="Curtis B.A."/>
            <person name="Tanifuji G."/>
            <person name="Burki F."/>
            <person name="Gruber A."/>
            <person name="Irimia M."/>
            <person name="Maruyama S."/>
            <person name="Arias M.C."/>
            <person name="Ball S.G."/>
            <person name="Gile G.H."/>
            <person name="Hirakawa Y."/>
            <person name="Hopkins J.F."/>
            <person name="Kuo A."/>
            <person name="Rensing S.A."/>
            <person name="Schmutz J."/>
            <person name="Symeonidi A."/>
            <person name="Elias M."/>
            <person name="Eveleigh R.J."/>
            <person name="Herman E.K."/>
            <person name="Klute M.J."/>
            <person name="Nakayama T."/>
            <person name="Obornik M."/>
            <person name="Reyes-Prieto A."/>
            <person name="Armbrust E.V."/>
            <person name="Aves S.J."/>
            <person name="Beiko R.G."/>
            <person name="Coutinho P."/>
            <person name="Dacks J.B."/>
            <person name="Durnford D.G."/>
            <person name="Fast N.M."/>
            <person name="Green B.R."/>
            <person name="Grisdale C.J."/>
            <person name="Hempel F."/>
            <person name="Henrissat B."/>
            <person name="Hoppner M.P."/>
            <person name="Ishida K."/>
            <person name="Kim E."/>
            <person name="Koreny L."/>
            <person name="Kroth P.G."/>
            <person name="Liu Y."/>
            <person name="Malik S.B."/>
            <person name="Maier U.G."/>
            <person name="McRose D."/>
            <person name="Mock T."/>
            <person name="Neilson J.A."/>
            <person name="Onodera N.T."/>
            <person name="Poole A.M."/>
            <person name="Pritham E.J."/>
            <person name="Richards T.A."/>
            <person name="Rocap G."/>
            <person name="Roy S.W."/>
            <person name="Sarai C."/>
            <person name="Schaack S."/>
            <person name="Shirato S."/>
            <person name="Slamovits C.H."/>
            <person name="Spencer D.F."/>
            <person name="Suzuki S."/>
            <person name="Worden A.Z."/>
            <person name="Zauner S."/>
            <person name="Barry K."/>
            <person name="Bell C."/>
            <person name="Bharti A.K."/>
            <person name="Crow J.A."/>
            <person name="Grimwood J."/>
            <person name="Kramer R."/>
            <person name="Lindquist E."/>
            <person name="Lucas S."/>
            <person name="Salamov A."/>
            <person name="McFadden G.I."/>
            <person name="Lane C.E."/>
            <person name="Keeling P.J."/>
            <person name="Gray M.W."/>
            <person name="Grigoriev I.V."/>
            <person name="Archibald J.M."/>
        </authorList>
    </citation>
    <scope>NUCLEOTIDE SEQUENCE</scope>
    <source>
        <strain evidence="2 4">CCMP2712</strain>
    </source>
</reference>
<dbReference type="EMBL" id="JH993127">
    <property type="protein sequence ID" value="EKX33835.1"/>
    <property type="molecule type" value="Genomic_DNA"/>
</dbReference>
<evidence type="ECO:0000313" key="2">
    <source>
        <dbReference type="EMBL" id="EKX33835.1"/>
    </source>
</evidence>
<sequence length="172" mass="18438">MSLRATTVRPRPRNNAPRNPLLPVNLDTNAVTSLFHLRQDNAARILNGPQPEASSSSVSSSSAPGSSRLPLASLSPSSSPSASWQVPSPSLSSQTPRESGEKINEDWLAWYLKTDWLEENVDYPILQIAPAAPRIRGGGTEEDEEGQKGGEGKEGLSGGSEGWGVLDDRMFT</sequence>
<dbReference type="Proteomes" id="UP000011087">
    <property type="component" value="Unassembled WGS sequence"/>
</dbReference>
<dbReference type="GeneID" id="17290601"/>
<dbReference type="RefSeq" id="XP_005820815.1">
    <property type="nucleotide sequence ID" value="XM_005820758.1"/>
</dbReference>
<evidence type="ECO:0000313" key="3">
    <source>
        <dbReference type="EnsemblProtists" id="EKX33835"/>
    </source>
</evidence>
<name>L1IDE4_GUITC</name>
<reference evidence="4" key="2">
    <citation type="submission" date="2012-11" db="EMBL/GenBank/DDBJ databases">
        <authorList>
            <person name="Kuo A."/>
            <person name="Curtis B.A."/>
            <person name="Tanifuji G."/>
            <person name="Burki F."/>
            <person name="Gruber A."/>
            <person name="Irimia M."/>
            <person name="Maruyama S."/>
            <person name="Arias M.C."/>
            <person name="Ball S.G."/>
            <person name="Gile G.H."/>
            <person name="Hirakawa Y."/>
            <person name="Hopkins J.F."/>
            <person name="Rensing S.A."/>
            <person name="Schmutz J."/>
            <person name="Symeonidi A."/>
            <person name="Elias M."/>
            <person name="Eveleigh R.J."/>
            <person name="Herman E.K."/>
            <person name="Klute M.J."/>
            <person name="Nakayama T."/>
            <person name="Obornik M."/>
            <person name="Reyes-Prieto A."/>
            <person name="Armbrust E.V."/>
            <person name="Aves S.J."/>
            <person name="Beiko R.G."/>
            <person name="Coutinho P."/>
            <person name="Dacks J.B."/>
            <person name="Durnford D.G."/>
            <person name="Fast N.M."/>
            <person name="Green B.R."/>
            <person name="Grisdale C."/>
            <person name="Hempe F."/>
            <person name="Henrissat B."/>
            <person name="Hoppner M.P."/>
            <person name="Ishida K.-I."/>
            <person name="Kim E."/>
            <person name="Koreny L."/>
            <person name="Kroth P.G."/>
            <person name="Liu Y."/>
            <person name="Malik S.-B."/>
            <person name="Maier U.G."/>
            <person name="McRose D."/>
            <person name="Mock T."/>
            <person name="Neilson J.A."/>
            <person name="Onodera N.T."/>
            <person name="Poole A.M."/>
            <person name="Pritham E.J."/>
            <person name="Richards T.A."/>
            <person name="Rocap G."/>
            <person name="Roy S.W."/>
            <person name="Sarai C."/>
            <person name="Schaack S."/>
            <person name="Shirato S."/>
            <person name="Slamovits C.H."/>
            <person name="Spencer D.F."/>
            <person name="Suzuki S."/>
            <person name="Worden A.Z."/>
            <person name="Zauner S."/>
            <person name="Barry K."/>
            <person name="Bell C."/>
            <person name="Bharti A.K."/>
            <person name="Crow J.A."/>
            <person name="Grimwood J."/>
            <person name="Kramer R."/>
            <person name="Lindquist E."/>
            <person name="Lucas S."/>
            <person name="Salamov A."/>
            <person name="McFadden G.I."/>
            <person name="Lane C.E."/>
            <person name="Keeling P.J."/>
            <person name="Gray M.W."/>
            <person name="Grigoriev I.V."/>
            <person name="Archibald J.M."/>
        </authorList>
    </citation>
    <scope>NUCLEOTIDE SEQUENCE</scope>
    <source>
        <strain evidence="4">CCMP2712</strain>
    </source>
</reference>
<dbReference type="AlphaFoldDB" id="L1IDE4"/>
<evidence type="ECO:0000313" key="4">
    <source>
        <dbReference type="Proteomes" id="UP000011087"/>
    </source>
</evidence>
<dbReference type="HOGENOM" id="CLU_1558180_0_0_1"/>
<keyword evidence="4" id="KW-1185">Reference proteome</keyword>
<protein>
    <submittedName>
        <fullName evidence="2 3">Uncharacterized protein</fullName>
    </submittedName>
</protein>
<proteinExistence type="predicted"/>
<gene>
    <name evidence="2" type="ORF">GUITHDRAFT_147619</name>
</gene>
<dbReference type="PaxDb" id="55529-EKX33835"/>
<reference evidence="3" key="3">
    <citation type="submission" date="2015-06" db="UniProtKB">
        <authorList>
            <consortium name="EnsemblProtists"/>
        </authorList>
    </citation>
    <scope>IDENTIFICATION</scope>
</reference>
<dbReference type="KEGG" id="gtt:GUITHDRAFT_147619"/>
<evidence type="ECO:0000256" key="1">
    <source>
        <dbReference type="SAM" id="MobiDB-lite"/>
    </source>
</evidence>
<organism evidence="2">
    <name type="scientific">Guillardia theta (strain CCMP2712)</name>
    <name type="common">Cryptophyte</name>
    <dbReference type="NCBI Taxonomy" id="905079"/>
    <lineage>
        <taxon>Eukaryota</taxon>
        <taxon>Cryptophyceae</taxon>
        <taxon>Pyrenomonadales</taxon>
        <taxon>Geminigeraceae</taxon>
        <taxon>Guillardia</taxon>
    </lineage>
</organism>
<feature type="region of interest" description="Disordered" evidence="1">
    <location>
        <begin position="133"/>
        <end position="172"/>
    </location>
</feature>
<accession>L1IDE4</accession>
<dbReference type="EnsemblProtists" id="EKX33835">
    <property type="protein sequence ID" value="EKX33835"/>
    <property type="gene ID" value="GUITHDRAFT_147619"/>
</dbReference>
<feature type="region of interest" description="Disordered" evidence="1">
    <location>
        <begin position="46"/>
        <end position="100"/>
    </location>
</feature>
<feature type="compositionally biased region" description="Low complexity" evidence="1">
    <location>
        <begin position="13"/>
        <end position="24"/>
    </location>
</feature>